<dbReference type="EMBL" id="JACVFC010000007">
    <property type="protein sequence ID" value="MBC9934941.1"/>
    <property type="molecule type" value="Genomic_DNA"/>
</dbReference>
<protein>
    <submittedName>
        <fullName evidence="2">Nuclear transport factor 2 family protein</fullName>
    </submittedName>
</protein>
<dbReference type="Gene3D" id="3.10.450.50">
    <property type="match status" value="1"/>
</dbReference>
<evidence type="ECO:0000259" key="1">
    <source>
        <dbReference type="Pfam" id="PF20409"/>
    </source>
</evidence>
<accession>A0ABR7TWT1</accession>
<comment type="caution">
    <text evidence="2">The sequence shown here is derived from an EMBL/GenBank/DDBJ whole genome shotgun (WGS) entry which is preliminary data.</text>
</comment>
<dbReference type="RefSeq" id="WP_188092036.1">
    <property type="nucleotide sequence ID" value="NZ_JACVFC010000007.1"/>
</dbReference>
<sequence>MTQVAHKVLTTQEVAARFHELAQQEKWFDIQQEFFSDDVKSIDPPGSPFMGYAEGKAAVRQKGEEFVSRIEAVHRVYTSAPIVTANHFAVVREKDLTVRPHGRIQINEIMLYEVKDGQIIAEQFFY</sequence>
<dbReference type="InterPro" id="IPR032710">
    <property type="entry name" value="NTF2-like_dom_sf"/>
</dbReference>
<dbReference type="SUPFAM" id="SSF54427">
    <property type="entry name" value="NTF2-like"/>
    <property type="match status" value="1"/>
</dbReference>
<reference evidence="2 3" key="1">
    <citation type="submission" date="2020-09" db="EMBL/GenBank/DDBJ databases">
        <title>Genome sequences of type strains of Chitinophaga qingshengii and Chitinophaga varians.</title>
        <authorList>
            <person name="Kittiwongwattana C."/>
        </authorList>
    </citation>
    <scope>NUCLEOTIDE SEQUENCE [LARGE SCALE GENOMIC DNA]</scope>
    <source>
        <strain evidence="2 3">JCM 30026</strain>
    </source>
</reference>
<name>A0ABR7TWT1_9BACT</name>
<proteinExistence type="predicted"/>
<gene>
    <name evidence="2" type="ORF">ICL07_31475</name>
</gene>
<organism evidence="2 3">
    <name type="scientific">Chitinophaga qingshengii</name>
    <dbReference type="NCBI Taxonomy" id="1569794"/>
    <lineage>
        <taxon>Bacteria</taxon>
        <taxon>Pseudomonadati</taxon>
        <taxon>Bacteroidota</taxon>
        <taxon>Chitinophagia</taxon>
        <taxon>Chitinophagales</taxon>
        <taxon>Chitinophagaceae</taxon>
        <taxon>Chitinophaga</taxon>
    </lineage>
</organism>
<evidence type="ECO:0000313" key="3">
    <source>
        <dbReference type="Proteomes" id="UP000659124"/>
    </source>
</evidence>
<feature type="domain" description="SnoaL-like" evidence="1">
    <location>
        <begin position="9"/>
        <end position="126"/>
    </location>
</feature>
<evidence type="ECO:0000313" key="2">
    <source>
        <dbReference type="EMBL" id="MBC9934941.1"/>
    </source>
</evidence>
<dbReference type="Pfam" id="PF20409">
    <property type="entry name" value="SnoaL_5"/>
    <property type="match status" value="1"/>
</dbReference>
<keyword evidence="3" id="KW-1185">Reference proteome</keyword>
<dbReference type="Proteomes" id="UP000659124">
    <property type="component" value="Unassembled WGS sequence"/>
</dbReference>
<dbReference type="InterPro" id="IPR046860">
    <property type="entry name" value="SnoaL_5"/>
</dbReference>